<evidence type="ECO:0000313" key="8">
    <source>
        <dbReference type="EMBL" id="PSJ92320.1"/>
    </source>
</evidence>
<evidence type="ECO:0000313" key="9">
    <source>
        <dbReference type="Proteomes" id="UP000240419"/>
    </source>
</evidence>
<dbReference type="InterPro" id="IPR001789">
    <property type="entry name" value="Sig_transdc_resp-reg_receiver"/>
</dbReference>
<reference evidence="8 9" key="1">
    <citation type="submission" date="2018-03" db="EMBL/GenBank/DDBJ databases">
        <title>Brevisbacillus phylogenomics.</title>
        <authorList>
            <person name="Dunlap C."/>
        </authorList>
    </citation>
    <scope>NUCLEOTIDE SEQUENCE [LARGE SCALE GENOMIC DNA]</scope>
    <source>
        <strain evidence="8 9">NRRL NRS-1210</strain>
    </source>
</reference>
<sequence>MIKVMIVEDEKPILDLMKHVIGQNDNYTIVGAFTHPLEALACLPDLCPDVAFLDVEMPKMNGLELGAKMNELSEHTKIVFTTAYKKYALDAFKVYAFDYILKPVTPAAIERVTDRLVKQLQITPPIKQSEKSVSIQCFAGLDIRNSAGEVVRWPTRKSEELFAYFLCHPKQDINKWHLTDLLWPEMDEDRATHNLHNTMYRLKKIMKEQELGIDIQKTNEGYMFHPIDQNYDVWAFQQYDFSFSQKLQSIRAAEALCSMYKGPLLDRKDYLWKAPLEEAYRKKYTTLVSKLVELDLASQEWQKGLRKLEDYLAIYPLHEEMNIALMDIYARCDQKQNIIQHYAKFEKAYRLELEMDPPRQIRNWVASVVGE</sequence>
<evidence type="ECO:0000256" key="6">
    <source>
        <dbReference type="PROSITE-ProRule" id="PRU00169"/>
    </source>
</evidence>
<dbReference type="InterPro" id="IPR051677">
    <property type="entry name" value="AfsR-DnrI-RedD_regulator"/>
</dbReference>
<dbReference type="SUPFAM" id="SSF46894">
    <property type="entry name" value="C-terminal effector domain of the bipartite response regulators"/>
    <property type="match status" value="1"/>
</dbReference>
<dbReference type="SMART" id="SM00448">
    <property type="entry name" value="REC"/>
    <property type="match status" value="1"/>
</dbReference>
<gene>
    <name evidence="8" type="ORF">C7R93_19800</name>
</gene>
<dbReference type="PROSITE" id="PS50110">
    <property type="entry name" value="RESPONSE_REGULATORY"/>
    <property type="match status" value="1"/>
</dbReference>
<evidence type="ECO:0000256" key="2">
    <source>
        <dbReference type="ARBA" id="ARBA00023012"/>
    </source>
</evidence>
<dbReference type="SUPFAM" id="SSF48452">
    <property type="entry name" value="TPR-like"/>
    <property type="match status" value="1"/>
</dbReference>
<dbReference type="Gene3D" id="3.40.50.2300">
    <property type="match status" value="1"/>
</dbReference>
<dbReference type="EMBL" id="PXZM01000033">
    <property type="protein sequence ID" value="PSJ92320.1"/>
    <property type="molecule type" value="Genomic_DNA"/>
</dbReference>
<name>A0A2P7UZB4_9BACL</name>
<keyword evidence="9" id="KW-1185">Reference proteome</keyword>
<dbReference type="GO" id="GO:0000160">
    <property type="term" value="P:phosphorelay signal transduction system"/>
    <property type="evidence" value="ECO:0007669"/>
    <property type="project" value="UniProtKB-KW"/>
</dbReference>
<comment type="caution">
    <text evidence="8">The sequence shown here is derived from an EMBL/GenBank/DDBJ whole genome shotgun (WGS) entry which is preliminary data.</text>
</comment>
<evidence type="ECO:0000256" key="4">
    <source>
        <dbReference type="ARBA" id="ARBA00023125"/>
    </source>
</evidence>
<dbReference type="RefSeq" id="WP_106840431.1">
    <property type="nucleotide sequence ID" value="NZ_JBCNIW010000045.1"/>
</dbReference>
<dbReference type="Gene3D" id="1.25.40.10">
    <property type="entry name" value="Tetratricopeptide repeat domain"/>
    <property type="match status" value="1"/>
</dbReference>
<dbReference type="OrthoDB" id="3190595at2"/>
<accession>A0A2P7UZB4</accession>
<dbReference type="InterPro" id="IPR036388">
    <property type="entry name" value="WH-like_DNA-bd_sf"/>
</dbReference>
<dbReference type="Proteomes" id="UP000240419">
    <property type="component" value="Unassembled WGS sequence"/>
</dbReference>
<dbReference type="GO" id="GO:0006355">
    <property type="term" value="P:regulation of DNA-templated transcription"/>
    <property type="evidence" value="ECO:0007669"/>
    <property type="project" value="InterPro"/>
</dbReference>
<dbReference type="SUPFAM" id="SSF52172">
    <property type="entry name" value="CheY-like"/>
    <property type="match status" value="1"/>
</dbReference>
<keyword evidence="6" id="KW-0597">Phosphoprotein</keyword>
<dbReference type="GO" id="GO:0003677">
    <property type="term" value="F:DNA binding"/>
    <property type="evidence" value="ECO:0007669"/>
    <property type="project" value="UniProtKB-KW"/>
</dbReference>
<dbReference type="InterPro" id="IPR011006">
    <property type="entry name" value="CheY-like_superfamily"/>
</dbReference>
<dbReference type="AlphaFoldDB" id="A0A2P7UZB4"/>
<organism evidence="8 9">
    <name type="scientific">Brevibacillus fortis</name>
    <dbReference type="NCBI Taxonomy" id="2126352"/>
    <lineage>
        <taxon>Bacteria</taxon>
        <taxon>Bacillati</taxon>
        <taxon>Bacillota</taxon>
        <taxon>Bacilli</taxon>
        <taxon>Bacillales</taxon>
        <taxon>Paenibacillaceae</taxon>
        <taxon>Brevibacillus</taxon>
    </lineage>
</organism>
<keyword evidence="2" id="KW-0902">Two-component regulatory system</keyword>
<feature type="domain" description="Response regulatory" evidence="7">
    <location>
        <begin position="3"/>
        <end position="117"/>
    </location>
</feature>
<evidence type="ECO:0000256" key="3">
    <source>
        <dbReference type="ARBA" id="ARBA00023015"/>
    </source>
</evidence>
<dbReference type="InterPro" id="IPR001867">
    <property type="entry name" value="OmpR/PhoB-type_DNA-bd"/>
</dbReference>
<dbReference type="SMART" id="SM01043">
    <property type="entry name" value="BTAD"/>
    <property type="match status" value="1"/>
</dbReference>
<dbReference type="PANTHER" id="PTHR35807">
    <property type="entry name" value="TRANSCRIPTIONAL REGULATOR REDD-RELATED"/>
    <property type="match status" value="1"/>
</dbReference>
<dbReference type="InterPro" id="IPR011990">
    <property type="entry name" value="TPR-like_helical_dom_sf"/>
</dbReference>
<keyword evidence="4" id="KW-0238">DNA-binding</keyword>
<dbReference type="InterPro" id="IPR005158">
    <property type="entry name" value="BTAD"/>
</dbReference>
<comment type="similarity">
    <text evidence="1">Belongs to the AfsR/DnrI/RedD regulatory family.</text>
</comment>
<dbReference type="Pfam" id="PF00072">
    <property type="entry name" value="Response_reg"/>
    <property type="match status" value="1"/>
</dbReference>
<evidence type="ECO:0000259" key="7">
    <source>
        <dbReference type="PROSITE" id="PS50110"/>
    </source>
</evidence>
<evidence type="ECO:0000256" key="5">
    <source>
        <dbReference type="ARBA" id="ARBA00023163"/>
    </source>
</evidence>
<proteinExistence type="inferred from homology"/>
<keyword evidence="5" id="KW-0804">Transcription</keyword>
<dbReference type="Gene3D" id="1.10.10.10">
    <property type="entry name" value="Winged helix-like DNA-binding domain superfamily/Winged helix DNA-binding domain"/>
    <property type="match status" value="1"/>
</dbReference>
<keyword evidence="3" id="KW-0805">Transcription regulation</keyword>
<dbReference type="Pfam" id="PF03704">
    <property type="entry name" value="BTAD"/>
    <property type="match status" value="1"/>
</dbReference>
<feature type="modified residue" description="4-aspartylphosphate" evidence="6">
    <location>
        <position position="54"/>
    </location>
</feature>
<dbReference type="InterPro" id="IPR016032">
    <property type="entry name" value="Sig_transdc_resp-reg_C-effctor"/>
</dbReference>
<protein>
    <recommendedName>
        <fullName evidence="7">Response regulatory domain-containing protein</fullName>
    </recommendedName>
</protein>
<evidence type="ECO:0000256" key="1">
    <source>
        <dbReference type="ARBA" id="ARBA00005820"/>
    </source>
</evidence>
<dbReference type="SMART" id="SM00862">
    <property type="entry name" value="Trans_reg_C"/>
    <property type="match status" value="1"/>
</dbReference>